<name>A0AAD8Z119_9TELE</name>
<keyword evidence="7" id="KW-0539">Nucleus</keyword>
<evidence type="ECO:0000256" key="13">
    <source>
        <dbReference type="SAM" id="Phobius"/>
    </source>
</evidence>
<comment type="caution">
    <text evidence="15">The sequence shown here is derived from an EMBL/GenBank/DDBJ whole genome shotgun (WGS) entry which is preliminary data.</text>
</comment>
<feature type="region of interest" description="Disordered" evidence="12">
    <location>
        <begin position="380"/>
        <end position="406"/>
    </location>
</feature>
<dbReference type="InterPro" id="IPR041885">
    <property type="entry name" value="MAN1_winged_helix_dom"/>
</dbReference>
<dbReference type="PANTHER" id="PTHR13428">
    <property type="entry name" value="INNER NUCLEAR MEMBRANE PROTEIN MAN1 LEM DOMAIN CONTAINING PROTEIN"/>
    <property type="match status" value="1"/>
</dbReference>
<dbReference type="SUPFAM" id="SSF63451">
    <property type="entry name" value="LEM domain"/>
    <property type="match status" value="1"/>
</dbReference>
<accession>A0AAD8Z119</accession>
<evidence type="ECO:0000313" key="15">
    <source>
        <dbReference type="EMBL" id="KAK1790439.1"/>
    </source>
</evidence>
<feature type="region of interest" description="Disordered" evidence="12">
    <location>
        <begin position="183"/>
        <end position="355"/>
    </location>
</feature>
<dbReference type="FunFam" id="3.30.70.330:FF:000176">
    <property type="entry name" value="Inner nuclear membrane protein Man1"/>
    <property type="match status" value="1"/>
</dbReference>
<keyword evidence="6 13" id="KW-0472">Membrane</keyword>
<organism evidence="15 16">
    <name type="scientific">Electrophorus voltai</name>
    <dbReference type="NCBI Taxonomy" id="2609070"/>
    <lineage>
        <taxon>Eukaryota</taxon>
        <taxon>Metazoa</taxon>
        <taxon>Chordata</taxon>
        <taxon>Craniata</taxon>
        <taxon>Vertebrata</taxon>
        <taxon>Euteleostomi</taxon>
        <taxon>Actinopterygii</taxon>
        <taxon>Neopterygii</taxon>
        <taxon>Teleostei</taxon>
        <taxon>Ostariophysi</taxon>
        <taxon>Gymnotiformes</taxon>
        <taxon>Gymnotoidei</taxon>
        <taxon>Gymnotidae</taxon>
        <taxon>Electrophorus</taxon>
    </lineage>
</organism>
<reference evidence="15" key="1">
    <citation type="submission" date="2023-03" db="EMBL/GenBank/DDBJ databases">
        <title>Electrophorus voltai genome.</title>
        <authorList>
            <person name="Bian C."/>
        </authorList>
    </citation>
    <scope>NUCLEOTIDE SEQUENCE</scope>
    <source>
        <strain evidence="15">CB-2022</strain>
        <tissue evidence="15">Muscle</tissue>
    </source>
</reference>
<gene>
    <name evidence="15" type="ORF">P4O66_014335</name>
</gene>
<protein>
    <recommendedName>
        <fullName evidence="10">Inner nuclear membrane protein Man1</fullName>
    </recommendedName>
    <alternativeName>
        <fullName evidence="11">LEM domain-containing protein 3</fullName>
    </alternativeName>
</protein>
<dbReference type="Gene3D" id="1.10.10.1180">
    <property type="entry name" value="MAN1, winged-helix domain"/>
    <property type="match status" value="1"/>
</dbReference>
<evidence type="ECO:0000256" key="11">
    <source>
        <dbReference type="ARBA" id="ARBA00081981"/>
    </source>
</evidence>
<evidence type="ECO:0000256" key="6">
    <source>
        <dbReference type="ARBA" id="ARBA00023136"/>
    </source>
</evidence>
<feature type="transmembrane region" description="Helical" evidence="13">
    <location>
        <begin position="591"/>
        <end position="613"/>
    </location>
</feature>
<feature type="compositionally biased region" description="Polar residues" evidence="12">
    <location>
        <begin position="380"/>
        <end position="400"/>
    </location>
</feature>
<dbReference type="Pfam" id="PF03020">
    <property type="entry name" value="LEM"/>
    <property type="match status" value="1"/>
</dbReference>
<dbReference type="GO" id="GO:0031490">
    <property type="term" value="F:chromatin DNA binding"/>
    <property type="evidence" value="ECO:0007669"/>
    <property type="project" value="TreeGrafter"/>
</dbReference>
<evidence type="ECO:0000256" key="3">
    <source>
        <dbReference type="ARBA" id="ARBA00022692"/>
    </source>
</evidence>
<feature type="transmembrane region" description="Helical" evidence="13">
    <location>
        <begin position="433"/>
        <end position="454"/>
    </location>
</feature>
<evidence type="ECO:0000256" key="10">
    <source>
        <dbReference type="ARBA" id="ARBA00067966"/>
    </source>
</evidence>
<evidence type="ECO:0000256" key="2">
    <source>
        <dbReference type="ARBA" id="ARBA00022553"/>
    </source>
</evidence>
<dbReference type="Proteomes" id="UP001239994">
    <property type="component" value="Unassembled WGS sequence"/>
</dbReference>
<dbReference type="FunFam" id="1.10.720.40:FF:000001">
    <property type="entry name" value="LEM domain containing 2, isoform CRA_a"/>
    <property type="match status" value="1"/>
</dbReference>
<comment type="function">
    <text evidence="8">Can function as a specific repressor of TGF-beta, activin, and BMP signaling through its interaction with the R-SMAD proteins. Antagonizes TGF-beta-induced cell proliferation arrest.</text>
</comment>
<feature type="compositionally biased region" description="Basic and acidic residues" evidence="12">
    <location>
        <begin position="94"/>
        <end position="107"/>
    </location>
</feature>
<proteinExistence type="predicted"/>
<evidence type="ECO:0000256" key="4">
    <source>
        <dbReference type="ARBA" id="ARBA00022989"/>
    </source>
</evidence>
<dbReference type="PANTHER" id="PTHR13428:SF10">
    <property type="entry name" value="INNER NUCLEAR MEMBRANE PROTEIN MAN1"/>
    <property type="match status" value="1"/>
</dbReference>
<evidence type="ECO:0000313" key="16">
    <source>
        <dbReference type="Proteomes" id="UP001239994"/>
    </source>
</evidence>
<dbReference type="InterPro" id="IPR012677">
    <property type="entry name" value="Nucleotide-bd_a/b_plait_sf"/>
</dbReference>
<dbReference type="GO" id="GO:0030514">
    <property type="term" value="P:negative regulation of BMP signaling pathway"/>
    <property type="evidence" value="ECO:0007669"/>
    <property type="project" value="TreeGrafter"/>
</dbReference>
<keyword evidence="5" id="KW-0238">DNA-binding</keyword>
<evidence type="ECO:0000256" key="12">
    <source>
        <dbReference type="SAM" id="MobiDB-lite"/>
    </source>
</evidence>
<feature type="compositionally biased region" description="Polar residues" evidence="12">
    <location>
        <begin position="933"/>
        <end position="945"/>
    </location>
</feature>
<comment type="subunit">
    <text evidence="9">Interacts with SMAD1, SMAD2, SMAD3 and SMAD5. Binds to both phosphorylated and unphosphorylated R-SMADS.</text>
</comment>
<dbReference type="InterPro" id="IPR035979">
    <property type="entry name" value="RBD_domain_sf"/>
</dbReference>
<evidence type="ECO:0000256" key="7">
    <source>
        <dbReference type="ARBA" id="ARBA00023242"/>
    </source>
</evidence>
<dbReference type="Pfam" id="PF09402">
    <property type="entry name" value="MSC"/>
    <property type="match status" value="1"/>
</dbReference>
<feature type="region of interest" description="Disordered" evidence="12">
    <location>
        <begin position="918"/>
        <end position="945"/>
    </location>
</feature>
<dbReference type="FunFam" id="1.10.10.1180:FF:000001">
    <property type="entry name" value="inner nuclear membrane protein Man1"/>
    <property type="match status" value="1"/>
</dbReference>
<keyword evidence="2" id="KW-0597">Phosphoprotein</keyword>
<evidence type="ECO:0000256" key="1">
    <source>
        <dbReference type="ARBA" id="ARBA00004473"/>
    </source>
</evidence>
<dbReference type="GO" id="GO:0006998">
    <property type="term" value="P:nuclear envelope organization"/>
    <property type="evidence" value="ECO:0007669"/>
    <property type="project" value="TreeGrafter"/>
</dbReference>
<dbReference type="InterPro" id="IPR034394">
    <property type="entry name" value="Man1_RRM"/>
</dbReference>
<dbReference type="SUPFAM" id="SSF54928">
    <property type="entry name" value="RNA-binding domain, RBD"/>
    <property type="match status" value="1"/>
</dbReference>
<dbReference type="InterPro" id="IPR018996">
    <property type="entry name" value="Man1/Src1-like_C"/>
</dbReference>
<dbReference type="InterPro" id="IPR011015">
    <property type="entry name" value="LEM/LEM-like_dom_sf"/>
</dbReference>
<feature type="non-terminal residue" evidence="15">
    <location>
        <position position="1"/>
    </location>
</feature>
<dbReference type="PROSITE" id="PS50954">
    <property type="entry name" value="LEM"/>
    <property type="match status" value="1"/>
</dbReference>
<dbReference type="Gene3D" id="1.10.720.40">
    <property type="match status" value="1"/>
</dbReference>
<dbReference type="SMART" id="SM00540">
    <property type="entry name" value="LEM"/>
    <property type="match status" value="1"/>
</dbReference>
<keyword evidence="4 13" id="KW-1133">Transmembrane helix</keyword>
<comment type="subcellular location">
    <subcellularLocation>
        <location evidence="1">Nucleus inner membrane</location>
        <topology evidence="1">Multi-pass membrane protein</topology>
    </subcellularLocation>
</comment>
<dbReference type="InterPro" id="IPR052277">
    <property type="entry name" value="INM_ESCRT-Associated"/>
</dbReference>
<feature type="compositionally biased region" description="Acidic residues" evidence="12">
    <location>
        <begin position="201"/>
        <end position="214"/>
    </location>
</feature>
<feature type="region of interest" description="Disordered" evidence="12">
    <location>
        <begin position="14"/>
        <end position="165"/>
    </location>
</feature>
<dbReference type="AlphaFoldDB" id="A0AAD8Z119"/>
<keyword evidence="3 13" id="KW-0812">Transmembrane</keyword>
<dbReference type="EMBL" id="JAROKS010000021">
    <property type="protein sequence ID" value="KAK1790439.1"/>
    <property type="molecule type" value="Genomic_DNA"/>
</dbReference>
<dbReference type="CDD" id="cd12286">
    <property type="entry name" value="RRM_Man1"/>
    <property type="match status" value="1"/>
</dbReference>
<sequence length="945" mass="104637">MASTQLTDEQLFSELKRLGFTPGPLTENTRPVYLKKLKKLREEQQQQRSRGAKGRNSGSISNNSGSGGTNGNTAAGASGFRTRAPLNAAPSPGGRRDLNEKRTDRAGKFVLGFSSDESDAEAPLKKGGPSHNGSRRDRGSGPQSRCVRPTQETPAAARRSPGAHLGLSAVRRSAFTSPWWTDQAKSDLGETQSCVAKDNDYGEPEERDDSEEETEKSSRTVNGNRASYAADASKLAGDYSDSDEEEDREGQRYRARRHLSRGEPKSASSPYRSVRESESGQEKASGIIAVNDPPGVGSLDVMGERGEDDDETSEFSGGLFNRSYPKSSSFISGVMDEKDGETSSSRPAGCSKNHVDGGDGVASRFRIGLRPRFSSCNNSLSTTYRPNHSNHTGSNHSYSQAAHKHKQAVPEDELLQQFRREEVSSTGGFSAHYLSMFLLTAACLFFVVLGLMYLRMRGSSASEGVVAKSHPFGTVFDNSYNNTEKDLILSLLLQLHDHLADIAGEHDCKDLTNPLNRSISFSEATQYLKLRNKDYENWIQSSLEWIIKTGETAGIRLIAADPTQPVEDVSEIYRLESTHPRMSFLCRFRRAFLIVIYRAILILTGIGVVWGLMCYMKYRWRREEEETRQMYDMVERIIDVLRSHNEACQDNKELQPYLPIPHVRDSLVQPQERKKMKKVWDRAVTFLSANESRIRTETQRIGGADFLVWRWLQPSMSCDKMCSIPSKVWQGKAFPLDRRNSPPNSLTPCLKIRNMFDPVMEIGENWHLAIHEAILEKCSDNDGIVHIAVDKNSREGCVYVKCLSAEHAGKAFKALHGSWFDGKKAGDCEVPAPGPLPPTFPTGPGLQHAPETLQLQHEHHGPSAPAFQPIQLPGLLLRAVRTTPQPPAPPLTPSPPLPPFLPHEAPLFWVLSSTAGTDPRTSPVTAGWRTPLSPFSSAQGRFTTN</sequence>
<evidence type="ECO:0000259" key="14">
    <source>
        <dbReference type="PROSITE" id="PS50954"/>
    </source>
</evidence>
<evidence type="ECO:0000256" key="8">
    <source>
        <dbReference type="ARBA" id="ARBA00057490"/>
    </source>
</evidence>
<keyword evidence="16" id="KW-1185">Reference proteome</keyword>
<dbReference type="Gene3D" id="3.30.70.330">
    <property type="match status" value="1"/>
</dbReference>
<dbReference type="GO" id="GO:0005637">
    <property type="term" value="C:nuclear inner membrane"/>
    <property type="evidence" value="ECO:0007669"/>
    <property type="project" value="UniProtKB-SubCell"/>
</dbReference>
<dbReference type="InterPro" id="IPR003887">
    <property type="entry name" value="LEM_dom"/>
</dbReference>
<feature type="domain" description="LEM" evidence="14">
    <location>
        <begin position="1"/>
        <end position="44"/>
    </location>
</feature>
<evidence type="ECO:0000256" key="5">
    <source>
        <dbReference type="ARBA" id="ARBA00023125"/>
    </source>
</evidence>
<evidence type="ECO:0000256" key="9">
    <source>
        <dbReference type="ARBA" id="ARBA00063273"/>
    </source>
</evidence>